<comment type="caution">
    <text evidence="2">The sequence shown here is derived from an EMBL/GenBank/DDBJ whole genome shotgun (WGS) entry which is preliminary data.</text>
</comment>
<sequence>MKDLRAGNHSTMQKGPLLVSLVVLSAVAGGSFAYGWNSIEQLSFTAPDEISETPAAAAPHPRPQSPDPLQQAPETAAPSKKALEGNSIEATLSNVTTAHGVQTLVLDESELNQLVSEALLSQEHTAKVLAHARSFSTKLESDRIETGAVVNLSEIPLDGLPTDIKTGLTQLLTTVPMLGNRDIYLGIIASPEIQDDQISLQDLNIKLGQLTLPMTDVSEHLGISQSDIEQRLNAAILKRGINLENIQIMDQTLVLTGNTP</sequence>
<evidence type="ECO:0000313" key="3">
    <source>
        <dbReference type="Proteomes" id="UP001196661"/>
    </source>
</evidence>
<proteinExistence type="predicted"/>
<accession>A0ABS5Y444</accession>
<organism evidence="2 3">
    <name type="scientific">Leptothoe kymatousa TAU-MAC 1615</name>
    <dbReference type="NCBI Taxonomy" id="2364775"/>
    <lineage>
        <taxon>Bacteria</taxon>
        <taxon>Bacillati</taxon>
        <taxon>Cyanobacteriota</taxon>
        <taxon>Cyanophyceae</taxon>
        <taxon>Nodosilineales</taxon>
        <taxon>Cymatolegaceae</taxon>
        <taxon>Leptothoe</taxon>
        <taxon>Leptothoe kymatousa</taxon>
    </lineage>
</organism>
<keyword evidence="3" id="KW-1185">Reference proteome</keyword>
<reference evidence="2 3" key="1">
    <citation type="journal article" date="2021" name="Mar. Drugs">
        <title>Genome Reduction and Secondary Metabolism of the Marine Sponge-Associated Cyanobacterium Leptothoe.</title>
        <authorList>
            <person name="Konstantinou D."/>
            <person name="Popin R.V."/>
            <person name="Fewer D.P."/>
            <person name="Sivonen K."/>
            <person name="Gkelis S."/>
        </authorList>
    </citation>
    <scope>NUCLEOTIDE SEQUENCE [LARGE SCALE GENOMIC DNA]</scope>
    <source>
        <strain evidence="2 3">TAU-MAC 1615</strain>
    </source>
</reference>
<protein>
    <submittedName>
        <fullName evidence="2">Uncharacterized protein</fullName>
    </submittedName>
</protein>
<evidence type="ECO:0000313" key="2">
    <source>
        <dbReference type="EMBL" id="MBT9312581.1"/>
    </source>
</evidence>
<gene>
    <name evidence="2" type="ORF">IXB28_10220</name>
</gene>
<name>A0ABS5Y444_9CYAN</name>
<dbReference type="EMBL" id="JADOER010000009">
    <property type="protein sequence ID" value="MBT9312581.1"/>
    <property type="molecule type" value="Genomic_DNA"/>
</dbReference>
<feature type="region of interest" description="Disordered" evidence="1">
    <location>
        <begin position="53"/>
        <end position="82"/>
    </location>
</feature>
<evidence type="ECO:0000256" key="1">
    <source>
        <dbReference type="SAM" id="MobiDB-lite"/>
    </source>
</evidence>
<dbReference type="Proteomes" id="UP001196661">
    <property type="component" value="Unassembled WGS sequence"/>
</dbReference>